<dbReference type="Proteomes" id="UP000435649">
    <property type="component" value="Unassembled WGS sequence"/>
</dbReference>
<dbReference type="AlphaFoldDB" id="A0A844G7E3"/>
<comment type="caution">
    <text evidence="4">The sequence shown here is derived from an EMBL/GenBank/DDBJ whole genome shotgun (WGS) entry which is preliminary data.</text>
</comment>
<dbReference type="InterPro" id="IPR050197">
    <property type="entry name" value="Aldolase_class_II_sugar_metab"/>
</dbReference>
<evidence type="ECO:0000256" key="2">
    <source>
        <dbReference type="ARBA" id="ARBA00023239"/>
    </source>
</evidence>
<keyword evidence="2" id="KW-0456">Lyase</keyword>
<dbReference type="EMBL" id="VUNS01000033">
    <property type="protein sequence ID" value="MST99286.1"/>
    <property type="molecule type" value="Genomic_DNA"/>
</dbReference>
<proteinExistence type="predicted"/>
<feature type="domain" description="Class II aldolase/adducin N-terminal" evidence="3">
    <location>
        <begin position="231"/>
        <end position="404"/>
    </location>
</feature>
<dbReference type="GO" id="GO:0016832">
    <property type="term" value="F:aldehyde-lyase activity"/>
    <property type="evidence" value="ECO:0007669"/>
    <property type="project" value="TreeGrafter"/>
</dbReference>
<dbReference type="SMART" id="SM01007">
    <property type="entry name" value="Aldolase_II"/>
    <property type="match status" value="2"/>
</dbReference>
<evidence type="ECO:0000313" key="5">
    <source>
        <dbReference type="Proteomes" id="UP000435649"/>
    </source>
</evidence>
<keyword evidence="5" id="KW-1185">Reference proteome</keyword>
<dbReference type="GO" id="GO:0046872">
    <property type="term" value="F:metal ion binding"/>
    <property type="evidence" value="ECO:0007669"/>
    <property type="project" value="UniProtKB-KW"/>
</dbReference>
<sequence length="431" mass="48278">MNKTNFVHPRDQIVDIMQRIYGYGMTTTSGGNLSILDSDGNMWISPASVDKGTLRREDIVCVKPDGTVEGRHKPSSEFPFHRAIYKMRPDIKGILHAHPPALVSFSVAGKIPDTSVHPAAKMICGTVGYAPYEVPGSEALGKNVAAAFSAGHSTILLENHGACTAGATLQEAFKRFETLDFCARLILRASQLGTPHYLSDTEIEFSQLDRNIDFRPFDPEVRSSDEMELRYQMALLIRRAYKQMLFTSTEGTFAVRVDKERILITPRNVDRGNIQPEDMVLVKGMRYESGRKLSRAAWLFRAIFDAQPEINSLIIANPPHLMGYTVAHEEFDPRVIPESYILLREMPAFPFGTQFRDLKKITDTISPRYPVIMLENDCMISSGRTLLEAFDRMEVAEYSAKATISARNLGGMNPINDEQIADLVKAFKLIP</sequence>
<keyword evidence="1" id="KW-0479">Metal-binding</keyword>
<organism evidence="4 5">
    <name type="scientific">Victivallis lenta</name>
    <dbReference type="NCBI Taxonomy" id="2606640"/>
    <lineage>
        <taxon>Bacteria</taxon>
        <taxon>Pseudomonadati</taxon>
        <taxon>Lentisphaerota</taxon>
        <taxon>Lentisphaeria</taxon>
        <taxon>Victivallales</taxon>
        <taxon>Victivallaceae</taxon>
        <taxon>Victivallis</taxon>
    </lineage>
</organism>
<dbReference type="PANTHER" id="PTHR22789">
    <property type="entry name" value="FUCULOSE PHOSPHATE ALDOLASE"/>
    <property type="match status" value="1"/>
</dbReference>
<feature type="domain" description="Class II aldolase/adducin N-terminal" evidence="3">
    <location>
        <begin position="11"/>
        <end position="187"/>
    </location>
</feature>
<dbReference type="RefSeq" id="WP_106052620.1">
    <property type="nucleotide sequence ID" value="NZ_CALXOB010000059.1"/>
</dbReference>
<accession>A0A844G7E3</accession>
<dbReference type="Pfam" id="PF00596">
    <property type="entry name" value="Aldolase_II"/>
    <property type="match status" value="2"/>
</dbReference>
<evidence type="ECO:0000259" key="3">
    <source>
        <dbReference type="SMART" id="SM01007"/>
    </source>
</evidence>
<dbReference type="GO" id="GO:0005829">
    <property type="term" value="C:cytosol"/>
    <property type="evidence" value="ECO:0007669"/>
    <property type="project" value="TreeGrafter"/>
</dbReference>
<evidence type="ECO:0000313" key="4">
    <source>
        <dbReference type="EMBL" id="MST99286.1"/>
    </source>
</evidence>
<reference evidence="4 5" key="1">
    <citation type="submission" date="2019-08" db="EMBL/GenBank/DDBJ databases">
        <title>In-depth cultivation of the pig gut microbiome towards novel bacterial diversity and tailored functional studies.</title>
        <authorList>
            <person name="Wylensek D."/>
            <person name="Hitch T.C.A."/>
            <person name="Clavel T."/>
        </authorList>
    </citation>
    <scope>NUCLEOTIDE SEQUENCE [LARGE SCALE GENOMIC DNA]</scope>
    <source>
        <strain evidence="4 5">BBE-744-WT-12</strain>
    </source>
</reference>
<dbReference type="SUPFAM" id="SSF53639">
    <property type="entry name" value="AraD/HMP-PK domain-like"/>
    <property type="match status" value="2"/>
</dbReference>
<dbReference type="PANTHER" id="PTHR22789:SF0">
    <property type="entry name" value="3-OXO-TETRONATE 4-PHOSPHATE DECARBOXYLASE-RELATED"/>
    <property type="match status" value="1"/>
</dbReference>
<evidence type="ECO:0000256" key="1">
    <source>
        <dbReference type="ARBA" id="ARBA00022723"/>
    </source>
</evidence>
<dbReference type="InterPro" id="IPR001303">
    <property type="entry name" value="Aldolase_II/adducin_N"/>
</dbReference>
<dbReference type="InterPro" id="IPR036409">
    <property type="entry name" value="Aldolase_II/adducin_N_sf"/>
</dbReference>
<protein>
    <submittedName>
        <fullName evidence="4">Class II aldolase/adducin family protein</fullName>
    </submittedName>
</protein>
<gene>
    <name evidence="4" type="ORF">FYJ85_19865</name>
</gene>
<dbReference type="GO" id="GO:0019323">
    <property type="term" value="P:pentose catabolic process"/>
    <property type="evidence" value="ECO:0007669"/>
    <property type="project" value="TreeGrafter"/>
</dbReference>
<dbReference type="Gene3D" id="3.40.225.10">
    <property type="entry name" value="Class II aldolase/adducin N-terminal domain"/>
    <property type="match status" value="2"/>
</dbReference>
<name>A0A844G7E3_9BACT</name>